<dbReference type="Gene3D" id="3.60.15.10">
    <property type="entry name" value="Ribonuclease Z/Hydroxyacylglutathione hydrolase-like"/>
    <property type="match status" value="1"/>
</dbReference>
<feature type="domain" description="Metallo-beta-lactamase" evidence="3">
    <location>
        <begin position="99"/>
        <end position="241"/>
    </location>
</feature>
<evidence type="ECO:0000259" key="3">
    <source>
        <dbReference type="Pfam" id="PF16661"/>
    </source>
</evidence>
<comment type="subcellular location">
    <subcellularLocation>
        <location evidence="1">Nucleus</location>
    </subcellularLocation>
</comment>
<protein>
    <submittedName>
        <fullName evidence="4">Integrator complex subunit 9</fullName>
    </submittedName>
</protein>
<organism evidence="4 5">
    <name type="scientific">Geodia barretti</name>
    <name type="common">Barrett's horny sponge</name>
    <dbReference type="NCBI Taxonomy" id="519541"/>
    <lineage>
        <taxon>Eukaryota</taxon>
        <taxon>Metazoa</taxon>
        <taxon>Porifera</taxon>
        <taxon>Demospongiae</taxon>
        <taxon>Heteroscleromorpha</taxon>
        <taxon>Tetractinellida</taxon>
        <taxon>Astrophorina</taxon>
        <taxon>Geodiidae</taxon>
        <taxon>Geodia</taxon>
    </lineage>
</organism>
<keyword evidence="2" id="KW-0539">Nucleus</keyword>
<dbReference type="SUPFAM" id="SSF56281">
    <property type="entry name" value="Metallo-hydrolase/oxidoreductase"/>
    <property type="match status" value="1"/>
</dbReference>
<name>A0AA35SUU0_GEOBA</name>
<dbReference type="InterPro" id="IPR027074">
    <property type="entry name" value="Integrator_9su"/>
</dbReference>
<gene>
    <name evidence="4" type="ORF">GBAR_LOCUS20353</name>
</gene>
<evidence type="ECO:0000256" key="2">
    <source>
        <dbReference type="ARBA" id="ARBA00023242"/>
    </source>
</evidence>
<evidence type="ECO:0000313" key="5">
    <source>
        <dbReference type="Proteomes" id="UP001174909"/>
    </source>
</evidence>
<sequence>MEVFCLGNKPWQPCYVMRMNHTTIMLDCSLDLPVLLNFLPLPLVYSPKLSGLPRWQCKDPSIAVDLPEDIARLFRENVGHVFIESLPLFRLPETGLVDLSTVDALLLSNCFSALALPFLIEKYGFSGKIFATKPTVTFTKQLMEELSHYIYRAPPTDHSAQWKNDSLWSSLPDGTLKESSDFHNWKELYTMEGIQKAISRIQPISYSETIDLFHHVKVTALSSGFCLGSCNWIIETEYNKVSPSSCEQYTHTVSWISVIMGLSSGLSLSTLQQYAHTHS</sequence>
<dbReference type="PANTHER" id="PTHR46094:SF1">
    <property type="entry name" value="INTEGRATOR COMPLEX SUBUNIT 9"/>
    <property type="match status" value="1"/>
</dbReference>
<dbReference type="EMBL" id="CASHTH010002860">
    <property type="protein sequence ID" value="CAI8036313.1"/>
    <property type="molecule type" value="Genomic_DNA"/>
</dbReference>
<accession>A0AA35SUU0</accession>
<dbReference type="Pfam" id="PF16661">
    <property type="entry name" value="Lactamase_B_6"/>
    <property type="match status" value="1"/>
</dbReference>
<evidence type="ECO:0000313" key="4">
    <source>
        <dbReference type="EMBL" id="CAI8036313.1"/>
    </source>
</evidence>
<dbReference type="GO" id="GO:0032039">
    <property type="term" value="C:integrator complex"/>
    <property type="evidence" value="ECO:0007669"/>
    <property type="project" value="InterPro"/>
</dbReference>
<dbReference type="AlphaFoldDB" id="A0AA35SUU0"/>
<proteinExistence type="predicted"/>
<dbReference type="Proteomes" id="UP001174909">
    <property type="component" value="Unassembled WGS sequence"/>
</dbReference>
<dbReference type="GO" id="GO:0034472">
    <property type="term" value="P:snRNA 3'-end processing"/>
    <property type="evidence" value="ECO:0007669"/>
    <property type="project" value="TreeGrafter"/>
</dbReference>
<dbReference type="InterPro" id="IPR036866">
    <property type="entry name" value="RibonucZ/Hydroxyglut_hydro"/>
</dbReference>
<reference evidence="4" key="1">
    <citation type="submission" date="2023-03" db="EMBL/GenBank/DDBJ databases">
        <authorList>
            <person name="Steffen K."/>
            <person name="Cardenas P."/>
        </authorList>
    </citation>
    <scope>NUCLEOTIDE SEQUENCE</scope>
</reference>
<keyword evidence="5" id="KW-1185">Reference proteome</keyword>
<comment type="caution">
    <text evidence="4">The sequence shown here is derived from an EMBL/GenBank/DDBJ whole genome shotgun (WGS) entry which is preliminary data.</text>
</comment>
<dbReference type="InterPro" id="IPR001279">
    <property type="entry name" value="Metallo-B-lactamas"/>
</dbReference>
<evidence type="ECO:0000256" key="1">
    <source>
        <dbReference type="ARBA" id="ARBA00004123"/>
    </source>
</evidence>
<dbReference type="PANTHER" id="PTHR46094">
    <property type="entry name" value="INTEGRATOR COMPLEX SUBUNIT 9"/>
    <property type="match status" value="1"/>
</dbReference>